<dbReference type="EMBL" id="PDDX01000001">
    <property type="protein sequence ID" value="PHI29184.1"/>
    <property type="molecule type" value="Genomic_DNA"/>
</dbReference>
<reference evidence="1" key="1">
    <citation type="submission" date="2017-09" db="EMBL/GenBank/DDBJ databases">
        <title>FDA dAtabase for Regulatory Grade micrObial Sequences (FDA-ARGOS): Supporting development and validation of Infectious Disease Dx tests.</title>
        <authorList>
            <person name="Minogue T."/>
            <person name="Wolcott M."/>
            <person name="Wasieloski L."/>
            <person name="Aguilar W."/>
            <person name="Moore D."/>
            <person name="Tallon L.J."/>
            <person name="Sadzewicz L."/>
            <person name="Ott S."/>
            <person name="Zhao X."/>
            <person name="Nagaraj S."/>
            <person name="Vavikolanu K."/>
            <person name="Aluvathingal J."/>
            <person name="Nadendla S."/>
            <person name="Sichtig H."/>
        </authorList>
    </citation>
    <scope>NUCLEOTIDE SEQUENCE</scope>
    <source>
        <strain evidence="1">FDAARGOS_387</strain>
    </source>
</reference>
<sequence length="172" mass="18567">MNKLSITLLLLVLSGCDSQGSSTTPASVGNFNAKQETLSVSNDSDIKSDLLALNVVMNSANSESLKLREEVTKASRDGDMNAVKEVMKKSGTLQQSVNDKLIALTLRSQEVQAVRIKIIEGNMKAIKMTELVAKQPLSAEDQKELALLGKQSVALQMSTGQQLNQLNSQYGQ</sequence>
<dbReference type="Proteomes" id="UP000373449">
    <property type="component" value="Unassembled WGS sequence"/>
</dbReference>
<accession>A0A2C6DK95</accession>
<proteinExistence type="predicted"/>
<dbReference type="Proteomes" id="UP000224974">
    <property type="component" value="Unassembled WGS sequence"/>
</dbReference>
<name>A0A2C6DK95_9GAMM</name>
<dbReference type="PROSITE" id="PS51257">
    <property type="entry name" value="PROKAR_LIPOPROTEIN"/>
    <property type="match status" value="1"/>
</dbReference>
<gene>
    <name evidence="1" type="ORF">CRN84_07540</name>
    <name evidence="2" type="ORF">NCTC12282_02314</name>
</gene>
<dbReference type="RefSeq" id="WP_029096939.1">
    <property type="nucleotide sequence ID" value="NZ_CAADJA010000002.1"/>
</dbReference>
<keyword evidence="3" id="KW-1185">Reference proteome</keyword>
<evidence type="ECO:0000313" key="4">
    <source>
        <dbReference type="Proteomes" id="UP000373449"/>
    </source>
</evidence>
<dbReference type="AlphaFoldDB" id="A0A2C6DK95"/>
<evidence type="ECO:0000313" key="1">
    <source>
        <dbReference type="EMBL" id="PHI29184.1"/>
    </source>
</evidence>
<reference evidence="2 4" key="3">
    <citation type="submission" date="2019-03" db="EMBL/GenBank/DDBJ databases">
        <authorList>
            <consortium name="Pathogen Informatics"/>
        </authorList>
    </citation>
    <scope>NUCLEOTIDE SEQUENCE [LARGE SCALE GENOMIC DNA]</scope>
    <source>
        <strain evidence="2 4">NCTC12282</strain>
    </source>
</reference>
<evidence type="ECO:0000313" key="2">
    <source>
        <dbReference type="EMBL" id="VFS47379.1"/>
    </source>
</evidence>
<dbReference type="EMBL" id="CAADJA010000002">
    <property type="protein sequence ID" value="VFS47379.1"/>
    <property type="molecule type" value="Genomic_DNA"/>
</dbReference>
<evidence type="ECO:0000313" key="3">
    <source>
        <dbReference type="Proteomes" id="UP000224974"/>
    </source>
</evidence>
<organism evidence="1 3">
    <name type="scientific">Budvicia aquatica</name>
    <dbReference type="NCBI Taxonomy" id="82979"/>
    <lineage>
        <taxon>Bacteria</taxon>
        <taxon>Pseudomonadati</taxon>
        <taxon>Pseudomonadota</taxon>
        <taxon>Gammaproteobacteria</taxon>
        <taxon>Enterobacterales</taxon>
        <taxon>Budviciaceae</taxon>
        <taxon>Budvicia</taxon>
    </lineage>
</organism>
<dbReference type="OrthoDB" id="6712404at2"/>
<protein>
    <recommendedName>
        <fullName evidence="5">Lipoprotein</fullName>
    </recommendedName>
</protein>
<reference evidence="3" key="2">
    <citation type="submission" date="2017-09" db="EMBL/GenBank/DDBJ databases">
        <title>FDA dAtabase for Regulatory Grade micrObial Sequences (FDA-ARGOS): Supporting development and validation of Infectious Disease Dx tests.</title>
        <authorList>
            <person name="Minogue T."/>
            <person name="Wolcott M."/>
            <person name="Wasieloski L."/>
            <person name="Aguilar W."/>
            <person name="Moore D."/>
            <person name="Tallon L."/>
            <person name="Sadzewicz L."/>
            <person name="Ott S."/>
            <person name="Zhao X."/>
            <person name="Nagaraj S."/>
            <person name="Vavikolanu K."/>
            <person name="Aluvathingal J."/>
            <person name="Nadendla S."/>
            <person name="Sichtig H."/>
        </authorList>
    </citation>
    <scope>NUCLEOTIDE SEQUENCE [LARGE SCALE GENOMIC DNA]</scope>
    <source>
        <strain evidence="3">FDAARGOS_387</strain>
    </source>
</reference>
<evidence type="ECO:0008006" key="5">
    <source>
        <dbReference type="Google" id="ProtNLM"/>
    </source>
</evidence>